<name>A0A511YZS4_9CELL</name>
<dbReference type="AlphaFoldDB" id="A0A511YZS4"/>
<dbReference type="GO" id="GO:0008168">
    <property type="term" value="F:methyltransferase activity"/>
    <property type="evidence" value="ECO:0007669"/>
    <property type="project" value="UniProtKB-KW"/>
</dbReference>
<evidence type="ECO:0000313" key="2">
    <source>
        <dbReference type="EMBL" id="GEN80720.1"/>
    </source>
</evidence>
<feature type="domain" description="PhnB-like" evidence="1">
    <location>
        <begin position="3"/>
        <end position="117"/>
    </location>
</feature>
<reference evidence="2 3" key="1">
    <citation type="submission" date="2019-07" db="EMBL/GenBank/DDBJ databases">
        <title>Whole genome shotgun sequence of Actinotalea fermentans NBRC 105374.</title>
        <authorList>
            <person name="Hosoyama A."/>
            <person name="Uohara A."/>
            <person name="Ohji S."/>
            <person name="Ichikawa N."/>
        </authorList>
    </citation>
    <scope>NUCLEOTIDE SEQUENCE [LARGE SCALE GENOMIC DNA]</scope>
    <source>
        <strain evidence="2 3">NBRC 105374</strain>
    </source>
</reference>
<keyword evidence="3" id="KW-1185">Reference proteome</keyword>
<dbReference type="CDD" id="cd06588">
    <property type="entry name" value="PhnB_like"/>
    <property type="match status" value="1"/>
</dbReference>
<gene>
    <name evidence="2" type="ORF">AFE02nite_24540</name>
</gene>
<comment type="caution">
    <text evidence="2">The sequence shown here is derived from an EMBL/GenBank/DDBJ whole genome shotgun (WGS) entry which is preliminary data.</text>
</comment>
<dbReference type="InterPro" id="IPR009725">
    <property type="entry name" value="3_dmu_93_MTrfase"/>
</dbReference>
<dbReference type="InterPro" id="IPR029068">
    <property type="entry name" value="Glyas_Bleomycin-R_OHBP_Dase"/>
</dbReference>
<accession>A0A511YZS4</accession>
<dbReference type="InterPro" id="IPR028973">
    <property type="entry name" value="PhnB-like"/>
</dbReference>
<dbReference type="Gene3D" id="3.10.180.10">
    <property type="entry name" value="2,3-Dihydroxybiphenyl 1,2-Dioxygenase, domain 1"/>
    <property type="match status" value="1"/>
</dbReference>
<dbReference type="PANTHER" id="PTHR33990:SF2">
    <property type="entry name" value="PHNB-LIKE DOMAIN-CONTAINING PROTEIN"/>
    <property type="match status" value="1"/>
</dbReference>
<organism evidence="2 3">
    <name type="scientific">Actinotalea fermentans</name>
    <dbReference type="NCBI Taxonomy" id="43671"/>
    <lineage>
        <taxon>Bacteria</taxon>
        <taxon>Bacillati</taxon>
        <taxon>Actinomycetota</taxon>
        <taxon>Actinomycetes</taxon>
        <taxon>Micrococcales</taxon>
        <taxon>Cellulomonadaceae</taxon>
        <taxon>Actinotalea</taxon>
    </lineage>
</organism>
<keyword evidence="2" id="KW-0489">Methyltransferase</keyword>
<dbReference type="RefSeq" id="WP_034247979.1">
    <property type="nucleotide sequence ID" value="NZ_BJYK01000009.1"/>
</dbReference>
<keyword evidence="2" id="KW-0808">Transferase</keyword>
<dbReference type="OrthoDB" id="9806473at2"/>
<dbReference type="Pfam" id="PF06983">
    <property type="entry name" value="3-dmu-9_3-mt"/>
    <property type="match status" value="1"/>
</dbReference>
<dbReference type="EMBL" id="BJYK01000009">
    <property type="protein sequence ID" value="GEN80720.1"/>
    <property type="molecule type" value="Genomic_DNA"/>
</dbReference>
<dbReference type="PIRSF" id="PIRSF021700">
    <property type="entry name" value="3_dmu_93_MTrfase"/>
    <property type="match status" value="1"/>
</dbReference>
<keyword evidence="2" id="KW-0830">Ubiquinone</keyword>
<evidence type="ECO:0000313" key="3">
    <source>
        <dbReference type="Proteomes" id="UP000321484"/>
    </source>
</evidence>
<protein>
    <submittedName>
        <fullName evidence="2">Putative 3-demethylubiquinone-9 3-methyltransferase</fullName>
    </submittedName>
</protein>
<evidence type="ECO:0000259" key="1">
    <source>
        <dbReference type="Pfam" id="PF06983"/>
    </source>
</evidence>
<dbReference type="SUPFAM" id="SSF54593">
    <property type="entry name" value="Glyoxalase/Bleomycin resistance protein/Dihydroxybiphenyl dioxygenase"/>
    <property type="match status" value="1"/>
</dbReference>
<proteinExistence type="predicted"/>
<dbReference type="PANTHER" id="PTHR33990">
    <property type="entry name" value="PROTEIN YJDN-RELATED"/>
    <property type="match status" value="1"/>
</dbReference>
<dbReference type="Proteomes" id="UP000321484">
    <property type="component" value="Unassembled WGS sequence"/>
</dbReference>
<sequence>MSVHTHLWFDDQAEDAARFWTSIVPNSRILAVRRAPAGVPDVAEGTVFVVELELDGHRVTALNAGPSFTLDEAFSFFLECEDQAEVDKYWEALLADGGEPSQCGWLRDRFGVAWQVVPKGLDDLVFAPGEAGQRAMDAMMRQVKLDIGAIRAAYEGVSAPA</sequence>
<dbReference type="GO" id="GO:0032259">
    <property type="term" value="P:methylation"/>
    <property type="evidence" value="ECO:0007669"/>
    <property type="project" value="UniProtKB-KW"/>
</dbReference>